<evidence type="ECO:0000256" key="1">
    <source>
        <dbReference type="ARBA" id="ARBA00004123"/>
    </source>
</evidence>
<dbReference type="Ensembl" id="ENSORLT00015019723.1">
    <property type="protein sequence ID" value="ENSORLP00015012564.1"/>
    <property type="gene ID" value="ENSORLG00015013435.1"/>
</dbReference>
<comment type="similarity">
    <text evidence="3">Belongs to the TSSC4 family.</text>
</comment>
<organism evidence="12 13">
    <name type="scientific">Oryzias latipes</name>
    <name type="common">Japanese rice fish</name>
    <name type="synonym">Japanese killifish</name>
    <dbReference type="NCBI Taxonomy" id="8090"/>
    <lineage>
        <taxon>Eukaryota</taxon>
        <taxon>Metazoa</taxon>
        <taxon>Chordata</taxon>
        <taxon>Craniata</taxon>
        <taxon>Vertebrata</taxon>
        <taxon>Euteleostomi</taxon>
        <taxon>Actinopterygii</taxon>
        <taxon>Neopterygii</taxon>
        <taxon>Teleostei</taxon>
        <taxon>Neoteleostei</taxon>
        <taxon>Acanthomorphata</taxon>
        <taxon>Ovalentaria</taxon>
        <taxon>Atherinomorphae</taxon>
        <taxon>Beloniformes</taxon>
        <taxon>Adrianichthyidae</taxon>
        <taxon>Oryziinae</taxon>
        <taxon>Oryzias</taxon>
    </lineage>
</organism>
<dbReference type="PANTHER" id="PTHR13445:SF3">
    <property type="entry name" value="U5 SMALL NUCLEAR RIBONUCLEOPROTEIN TSSC4"/>
    <property type="match status" value="1"/>
</dbReference>
<evidence type="ECO:0000256" key="2">
    <source>
        <dbReference type="ARBA" id="ARBA00004496"/>
    </source>
</evidence>
<evidence type="ECO:0000256" key="3">
    <source>
        <dbReference type="ARBA" id="ARBA00010362"/>
    </source>
</evidence>
<name>A0A3P9JD70_ORYLA</name>
<feature type="compositionally biased region" description="Acidic residues" evidence="11">
    <location>
        <begin position="91"/>
        <end position="107"/>
    </location>
</feature>
<feature type="region of interest" description="Disordered" evidence="11">
    <location>
        <begin position="91"/>
        <end position="129"/>
    </location>
</feature>
<keyword evidence="5" id="KW-0507">mRNA processing</keyword>
<dbReference type="InterPro" id="IPR029338">
    <property type="entry name" value="TSSC4"/>
</dbReference>
<accession>A0A3P9JD70</accession>
<evidence type="ECO:0000313" key="13">
    <source>
        <dbReference type="Proteomes" id="UP000265200"/>
    </source>
</evidence>
<dbReference type="GO" id="GO:0008380">
    <property type="term" value="P:RNA splicing"/>
    <property type="evidence" value="ECO:0007669"/>
    <property type="project" value="UniProtKB-KW"/>
</dbReference>
<feature type="compositionally biased region" description="Basic and acidic residues" evidence="11">
    <location>
        <begin position="257"/>
        <end position="271"/>
    </location>
</feature>
<evidence type="ECO:0000256" key="11">
    <source>
        <dbReference type="SAM" id="MobiDB-lite"/>
    </source>
</evidence>
<feature type="compositionally biased region" description="Pro residues" evidence="11">
    <location>
        <begin position="170"/>
        <end position="185"/>
    </location>
</feature>
<reference evidence="12" key="3">
    <citation type="submission" date="2025-05" db="UniProtKB">
        <authorList>
            <consortium name="Ensembl"/>
        </authorList>
    </citation>
    <scope>IDENTIFICATION</scope>
    <source>
        <strain evidence="12">HSOK</strain>
    </source>
</reference>
<dbReference type="Ensembl" id="ENSORLT00015032694.1">
    <property type="protein sequence ID" value="ENSORLP00015029986.1"/>
    <property type="gene ID" value="ENSORLG00015013435.1"/>
</dbReference>
<reference key="1">
    <citation type="journal article" date="2007" name="Nature">
        <title>The medaka draft genome and insights into vertebrate genome evolution.</title>
        <authorList>
            <person name="Kasahara M."/>
            <person name="Naruse K."/>
            <person name="Sasaki S."/>
            <person name="Nakatani Y."/>
            <person name="Qu W."/>
            <person name="Ahsan B."/>
            <person name="Yamada T."/>
            <person name="Nagayasu Y."/>
            <person name="Doi K."/>
            <person name="Kasai Y."/>
            <person name="Jindo T."/>
            <person name="Kobayashi D."/>
            <person name="Shimada A."/>
            <person name="Toyoda A."/>
            <person name="Kuroki Y."/>
            <person name="Fujiyama A."/>
            <person name="Sasaki T."/>
            <person name="Shimizu A."/>
            <person name="Asakawa S."/>
            <person name="Shimizu N."/>
            <person name="Hashimoto S."/>
            <person name="Yang J."/>
            <person name="Lee Y."/>
            <person name="Matsushima K."/>
            <person name="Sugano S."/>
            <person name="Sakaizumi M."/>
            <person name="Narita T."/>
            <person name="Ohishi K."/>
            <person name="Haga S."/>
            <person name="Ohta F."/>
            <person name="Nomoto H."/>
            <person name="Nogata K."/>
            <person name="Morishita T."/>
            <person name="Endo T."/>
            <person name="Shin-I T."/>
            <person name="Takeda H."/>
            <person name="Morishita S."/>
            <person name="Kohara Y."/>
        </authorList>
    </citation>
    <scope>NUCLEOTIDE SEQUENCE [LARGE SCALE GENOMIC DNA]</scope>
    <source>
        <strain>Hd-rR</strain>
    </source>
</reference>
<keyword evidence="8" id="KW-0539">Nucleus</keyword>
<evidence type="ECO:0000256" key="5">
    <source>
        <dbReference type="ARBA" id="ARBA00022664"/>
    </source>
</evidence>
<evidence type="ECO:0000256" key="9">
    <source>
        <dbReference type="ARBA" id="ARBA00035304"/>
    </source>
</evidence>
<feature type="compositionally biased region" description="Acidic residues" evidence="11">
    <location>
        <begin position="116"/>
        <end position="126"/>
    </location>
</feature>
<reference evidence="12 13" key="2">
    <citation type="submission" date="2017-04" db="EMBL/GenBank/DDBJ databases">
        <title>CpG methylation of centromeres and impact of large insertions on vertebrate speciation.</title>
        <authorList>
            <person name="Ichikawa K."/>
            <person name="Yoshimura J."/>
            <person name="Morishita S."/>
        </authorList>
    </citation>
    <scope>NUCLEOTIDE SEQUENCE</scope>
    <source>
        <strain evidence="12 13">HSOK</strain>
    </source>
</reference>
<evidence type="ECO:0000256" key="10">
    <source>
        <dbReference type="ARBA" id="ARBA00045970"/>
    </source>
</evidence>
<keyword evidence="7" id="KW-0508">mRNA splicing</keyword>
<evidence type="ECO:0000256" key="4">
    <source>
        <dbReference type="ARBA" id="ARBA00022490"/>
    </source>
</evidence>
<dbReference type="PANTHER" id="PTHR13445">
    <property type="entry name" value="TUMOR SUPPRESSING SUBTRANSFERABLE CANDIDATE 4 TSSC4"/>
    <property type="match status" value="1"/>
</dbReference>
<keyword evidence="4" id="KW-0963">Cytoplasm</keyword>
<dbReference type="GO" id="GO:0005681">
    <property type="term" value="C:spliceosomal complex"/>
    <property type="evidence" value="ECO:0007669"/>
    <property type="project" value="UniProtKB-KW"/>
</dbReference>
<evidence type="ECO:0000256" key="8">
    <source>
        <dbReference type="ARBA" id="ARBA00023242"/>
    </source>
</evidence>
<feature type="region of interest" description="Disordered" evidence="11">
    <location>
        <begin position="166"/>
        <end position="194"/>
    </location>
</feature>
<feature type="region of interest" description="Disordered" evidence="11">
    <location>
        <begin position="212"/>
        <end position="331"/>
    </location>
</feature>
<comment type="function">
    <text evidence="10">Protein associated with the U5 snRNP, during its maturation and its post-splicing recycling and which is required for spliceosomal tri-snRNP complex assembly in the nucleus. Has a molecular sequestering activity and transiently hinders SNRNP200 binding sites for constitutive splicing factors that intervene later during the assembly of the spliceosome and splicing. Together with its molecular sequestering activity, may also function as a molecular adapter and placeholder, coordinating the assembly of the U5 snRNP and its association with the U4/U6 di-snRNP.</text>
</comment>
<dbReference type="Pfam" id="PF15264">
    <property type="entry name" value="TSSC4"/>
    <property type="match status" value="1"/>
</dbReference>
<evidence type="ECO:0000256" key="7">
    <source>
        <dbReference type="ARBA" id="ARBA00023187"/>
    </source>
</evidence>
<sequence>MQTFYRGAIEGILTSCITVWYGACTASCRKTLQHIVKTAEKIVALPLTGLSDIYRSRLTRKAILSSSRLEVRLQPRLKMSQQKCLQSCGDDQEGFELSASDESEPEEELSRAPFDPELDDSDDGGEEACALGATRSPASTFILSGGNSAFSDRSRSVFDCLDGVERQTAPPLPEESMPPPKCPPPAKKRGVPDYLLHPDRWTRYSLEDVMETTDQENRRAAHNFLSSLRPEEGNRPPGEPPPHDQQQKVVFSKPKRAFKEEISESDQQGKEKRLHLSHLAEEEEEDNRAAGKTQQDAEEDRDQQESLPSFTPFKKMKRKSYRRSSDHKDEC</sequence>
<dbReference type="GO" id="GO:0005737">
    <property type="term" value="C:cytoplasm"/>
    <property type="evidence" value="ECO:0007669"/>
    <property type="project" value="UniProtKB-SubCell"/>
</dbReference>
<proteinExistence type="inferred from homology"/>
<dbReference type="AlphaFoldDB" id="A0A3P9JD70"/>
<protein>
    <recommendedName>
        <fullName evidence="9">U5 small nuclear ribonucleoprotein TSSC4</fullName>
    </recommendedName>
</protein>
<evidence type="ECO:0000313" key="12">
    <source>
        <dbReference type="Ensembl" id="ENSORLP00015029986.1"/>
    </source>
</evidence>
<dbReference type="Proteomes" id="UP000265200">
    <property type="component" value="Chromosome 3"/>
</dbReference>
<evidence type="ECO:0000256" key="6">
    <source>
        <dbReference type="ARBA" id="ARBA00022728"/>
    </source>
</evidence>
<keyword evidence="6" id="KW-0747">Spliceosome</keyword>
<comment type="subcellular location">
    <subcellularLocation>
        <location evidence="2">Cytoplasm</location>
    </subcellularLocation>
    <subcellularLocation>
        <location evidence="1">Nucleus</location>
    </subcellularLocation>
</comment>
<dbReference type="GO" id="GO:0006397">
    <property type="term" value="P:mRNA processing"/>
    <property type="evidence" value="ECO:0007669"/>
    <property type="project" value="UniProtKB-KW"/>
</dbReference>